<name>A0A9W8I1Y5_9FUNG</name>
<dbReference type="PROSITE" id="PS00109">
    <property type="entry name" value="PROTEIN_KINASE_TYR"/>
    <property type="match status" value="1"/>
</dbReference>
<feature type="non-terminal residue" evidence="2">
    <location>
        <position position="559"/>
    </location>
</feature>
<keyword evidence="3" id="KW-1185">Reference proteome</keyword>
<dbReference type="Proteomes" id="UP001139887">
    <property type="component" value="Unassembled WGS sequence"/>
</dbReference>
<evidence type="ECO:0000313" key="3">
    <source>
        <dbReference type="Proteomes" id="UP001139887"/>
    </source>
</evidence>
<accession>A0A9W8I1Y5</accession>
<sequence length="559" mass="63316">EQAKRDRQAEEKRREELKQWHDEQAKRDRQAEEKRREELKQWHDEQAKRDREQAERDEEFRQWRIEQAKRDEIQTQLLSKLIDAQNGALSSNMKTPAMTRQSYGRSGAASHSGTPQVAGSMQGKPDRNMYIETSQRHEKLCKEVQLDDLIEFLGADWKSGWDSVNGGDFKEDIDEILDSYASKCDDDGLKMAGGKIGEKTYQAAFGVLAEAVQSHLSNSSKIKPGMYWYDTHNMHLKCDNDTTRKPDGGFTVSKRCGPSWQNLSVVVEIKGDELKNDSHWIRGQVLCDFRDMSQSEPRRFMVGLAVARHGSVRVYLYTPGRIYSASLGCLPLTAGDKAAEGASEVVAFLLLLHKQLPMDSGYLAKRKGIFSTWLNFSELADAREQKRPSPSVRHYCSEVYGRHSHLNAQQTWVYPVQYEAAGEKGIAFFKFQWEFENDDETAIHEFLLARKVPHVPELLFSTRITAKGFASDDWVCKGEAMLIDDAGESIISKFGGGELLLSDAEIVDIFAGYTHTLIAAAAVDANNKLVLHRDISTGNLMVKNDKSPYIIDWGYGRLC</sequence>
<feature type="region of interest" description="Disordered" evidence="1">
    <location>
        <begin position="1"/>
        <end position="58"/>
    </location>
</feature>
<organism evidence="2 3">
    <name type="scientific">Coemansia brasiliensis</name>
    <dbReference type="NCBI Taxonomy" id="2650707"/>
    <lineage>
        <taxon>Eukaryota</taxon>
        <taxon>Fungi</taxon>
        <taxon>Fungi incertae sedis</taxon>
        <taxon>Zoopagomycota</taxon>
        <taxon>Kickxellomycotina</taxon>
        <taxon>Kickxellomycetes</taxon>
        <taxon>Kickxellales</taxon>
        <taxon>Kickxellaceae</taxon>
        <taxon>Coemansia</taxon>
    </lineage>
</organism>
<comment type="caution">
    <text evidence="2">The sequence shown here is derived from an EMBL/GenBank/DDBJ whole genome shotgun (WGS) entry which is preliminary data.</text>
</comment>
<dbReference type="SUPFAM" id="SSF56112">
    <property type="entry name" value="Protein kinase-like (PK-like)"/>
    <property type="match status" value="1"/>
</dbReference>
<feature type="compositionally biased region" description="Polar residues" evidence="1">
    <location>
        <begin position="92"/>
        <end position="119"/>
    </location>
</feature>
<protein>
    <submittedName>
        <fullName evidence="2">Uncharacterized protein</fullName>
    </submittedName>
</protein>
<gene>
    <name evidence="2" type="ORF">IWW36_005306</name>
</gene>
<evidence type="ECO:0000313" key="2">
    <source>
        <dbReference type="EMBL" id="KAJ2844116.1"/>
    </source>
</evidence>
<dbReference type="InterPro" id="IPR011009">
    <property type="entry name" value="Kinase-like_dom_sf"/>
</dbReference>
<dbReference type="InterPro" id="IPR008266">
    <property type="entry name" value="Tyr_kinase_AS"/>
</dbReference>
<dbReference type="AlphaFoldDB" id="A0A9W8I1Y5"/>
<feature type="non-terminal residue" evidence="2">
    <location>
        <position position="1"/>
    </location>
</feature>
<dbReference type="GO" id="GO:0004672">
    <property type="term" value="F:protein kinase activity"/>
    <property type="evidence" value="ECO:0007669"/>
    <property type="project" value="InterPro"/>
</dbReference>
<dbReference type="EMBL" id="JANBUW010001182">
    <property type="protein sequence ID" value="KAJ2844116.1"/>
    <property type="molecule type" value="Genomic_DNA"/>
</dbReference>
<feature type="region of interest" description="Disordered" evidence="1">
    <location>
        <begin position="92"/>
        <end position="125"/>
    </location>
</feature>
<proteinExistence type="predicted"/>
<reference evidence="2" key="1">
    <citation type="submission" date="2022-07" db="EMBL/GenBank/DDBJ databases">
        <title>Phylogenomic reconstructions and comparative analyses of Kickxellomycotina fungi.</title>
        <authorList>
            <person name="Reynolds N.K."/>
            <person name="Stajich J.E."/>
            <person name="Barry K."/>
            <person name="Grigoriev I.V."/>
            <person name="Crous P."/>
            <person name="Smith M.E."/>
        </authorList>
    </citation>
    <scope>NUCLEOTIDE SEQUENCE</scope>
    <source>
        <strain evidence="2">NRRL 1566</strain>
    </source>
</reference>
<dbReference type="OrthoDB" id="2747778at2759"/>
<evidence type="ECO:0000256" key="1">
    <source>
        <dbReference type="SAM" id="MobiDB-lite"/>
    </source>
</evidence>